<name>A0A1I6DSX0_9FIRM</name>
<protein>
    <submittedName>
        <fullName evidence="4">Peptide/nickel transport system substrate-binding protein</fullName>
    </submittedName>
</protein>
<dbReference type="AlphaFoldDB" id="A0A1I6DSX0"/>
<evidence type="ECO:0000256" key="2">
    <source>
        <dbReference type="SAM" id="SignalP"/>
    </source>
</evidence>
<dbReference type="PIRSF" id="PIRSF002741">
    <property type="entry name" value="MppA"/>
    <property type="match status" value="1"/>
</dbReference>
<dbReference type="OrthoDB" id="137511at2"/>
<dbReference type="PANTHER" id="PTHR30290:SF38">
    <property type="entry name" value="D,D-DIPEPTIDE-BINDING PERIPLASMIC PROTEIN DDPA-RELATED"/>
    <property type="match status" value="1"/>
</dbReference>
<dbReference type="InterPro" id="IPR030678">
    <property type="entry name" value="Peptide/Ni-bd"/>
</dbReference>
<accession>A0A1I6DSX0</accession>
<dbReference type="GO" id="GO:1904680">
    <property type="term" value="F:peptide transmembrane transporter activity"/>
    <property type="evidence" value="ECO:0007669"/>
    <property type="project" value="TreeGrafter"/>
</dbReference>
<dbReference type="InterPro" id="IPR039424">
    <property type="entry name" value="SBP_5"/>
</dbReference>
<keyword evidence="1 2" id="KW-0732">Signal</keyword>
<feature type="signal peptide" evidence="2">
    <location>
        <begin position="1"/>
        <end position="20"/>
    </location>
</feature>
<evidence type="ECO:0000259" key="3">
    <source>
        <dbReference type="Pfam" id="PF00496"/>
    </source>
</evidence>
<dbReference type="Gene3D" id="3.10.105.10">
    <property type="entry name" value="Dipeptide-binding Protein, Domain 3"/>
    <property type="match status" value="1"/>
</dbReference>
<evidence type="ECO:0000256" key="1">
    <source>
        <dbReference type="ARBA" id="ARBA00022729"/>
    </source>
</evidence>
<dbReference type="Gene3D" id="3.40.190.10">
    <property type="entry name" value="Periplasmic binding protein-like II"/>
    <property type="match status" value="1"/>
</dbReference>
<dbReference type="EMBL" id="FOYM01000017">
    <property type="protein sequence ID" value="SFR08574.1"/>
    <property type="molecule type" value="Genomic_DNA"/>
</dbReference>
<dbReference type="STRING" id="39060.SAMN05660706_1177"/>
<feature type="chain" id="PRO_5038902749" evidence="2">
    <location>
        <begin position="21"/>
        <end position="525"/>
    </location>
</feature>
<reference evidence="5" key="1">
    <citation type="submission" date="2016-10" db="EMBL/GenBank/DDBJ databases">
        <authorList>
            <person name="Varghese N."/>
            <person name="Submissions S."/>
        </authorList>
    </citation>
    <scope>NUCLEOTIDE SEQUENCE [LARGE SCALE GENOMIC DNA]</scope>
    <source>
        <strain evidence="5">DSM 3669</strain>
    </source>
</reference>
<dbReference type="SUPFAM" id="SSF53850">
    <property type="entry name" value="Periplasmic binding protein-like II"/>
    <property type="match status" value="1"/>
</dbReference>
<gene>
    <name evidence="4" type="ORF">SAMN05660706_1177</name>
</gene>
<dbReference type="GO" id="GO:0043190">
    <property type="term" value="C:ATP-binding cassette (ABC) transporter complex"/>
    <property type="evidence" value="ECO:0007669"/>
    <property type="project" value="InterPro"/>
</dbReference>
<dbReference type="RefSeq" id="WP_092483970.1">
    <property type="nucleotide sequence ID" value="NZ_FOYM01000017.1"/>
</dbReference>
<dbReference type="Pfam" id="PF00496">
    <property type="entry name" value="SBP_bac_5"/>
    <property type="match status" value="1"/>
</dbReference>
<dbReference type="CDD" id="cd08512">
    <property type="entry name" value="PBP2_NikA_DppA_OppA_like_7"/>
    <property type="match status" value="1"/>
</dbReference>
<sequence length="525" mass="58963">MYKKFIFLIFSMFLVLSLVACGNNNSATEKAGEMQLKNDSETLIVAISADMGTLDPGVSMDNLAWKITYPTYERLVEYDGSSTKVIPGLAKEWEVSEDGLTWTFYLEEGHKFADGSEVNADAVKFTFDRISALEKGPSETYGVIEEVKVIDPYTVKFTLKNPFPPFISTLAANYGGIVNPKVMEKEENGDKAQNYLSSHTAGSGPYQLAEWKKGQYIKLTVNPHVTVQPSFKNIYFKLVADVSGARLQLEKGEIDIAEGIPVDQIVELKGKENITIIQEPSLFVDYIYVNSTKGNAALKNPKVRQALSYAVDYSAMTDQVMQGFATQMKGPVPKGLWGHDESLHQYNYDPAKAKSLLQEAGVNNLELTLLYADRFPNWEQEAIIAQANLAEVGVDVKLNKVAYATMREMLDKGEFDLAMGVWSPDFGDPYMFMNYWFDSENHGLAGNRAFYVNSEVDRLIRQAASINDQAEREKLYKEAQKIVVEEAPYIYLYQKDFILPMSSKIKGFVYNPMLEGIYNLAEMSK</sequence>
<dbReference type="PANTHER" id="PTHR30290">
    <property type="entry name" value="PERIPLASMIC BINDING COMPONENT OF ABC TRANSPORTER"/>
    <property type="match status" value="1"/>
</dbReference>
<keyword evidence="5" id="KW-1185">Reference proteome</keyword>
<dbReference type="GO" id="GO:0030288">
    <property type="term" value="C:outer membrane-bounded periplasmic space"/>
    <property type="evidence" value="ECO:0007669"/>
    <property type="project" value="TreeGrafter"/>
</dbReference>
<feature type="domain" description="Solute-binding protein family 5" evidence="3">
    <location>
        <begin position="84"/>
        <end position="441"/>
    </location>
</feature>
<dbReference type="Proteomes" id="UP000199584">
    <property type="component" value="Unassembled WGS sequence"/>
</dbReference>
<dbReference type="GO" id="GO:0042938">
    <property type="term" value="P:dipeptide transport"/>
    <property type="evidence" value="ECO:0007669"/>
    <property type="project" value="TreeGrafter"/>
</dbReference>
<proteinExistence type="predicted"/>
<dbReference type="Gene3D" id="3.90.76.10">
    <property type="entry name" value="Dipeptide-binding Protein, Domain 1"/>
    <property type="match status" value="1"/>
</dbReference>
<evidence type="ECO:0000313" key="5">
    <source>
        <dbReference type="Proteomes" id="UP000199584"/>
    </source>
</evidence>
<dbReference type="InterPro" id="IPR000914">
    <property type="entry name" value="SBP_5_dom"/>
</dbReference>
<evidence type="ECO:0000313" key="4">
    <source>
        <dbReference type="EMBL" id="SFR08574.1"/>
    </source>
</evidence>
<dbReference type="PROSITE" id="PS51257">
    <property type="entry name" value="PROKAR_LIPOPROTEIN"/>
    <property type="match status" value="1"/>
</dbReference>
<organism evidence="4 5">
    <name type="scientific">Desulfoscipio geothermicus DSM 3669</name>
    <dbReference type="NCBI Taxonomy" id="1121426"/>
    <lineage>
        <taxon>Bacteria</taxon>
        <taxon>Bacillati</taxon>
        <taxon>Bacillota</taxon>
        <taxon>Clostridia</taxon>
        <taxon>Eubacteriales</taxon>
        <taxon>Desulfallaceae</taxon>
        <taxon>Desulfoscipio</taxon>
    </lineage>
</organism>